<name>A0ABU6WPK9_9FABA</name>
<feature type="compositionally biased region" description="Basic and acidic residues" evidence="1">
    <location>
        <begin position="70"/>
        <end position="81"/>
    </location>
</feature>
<evidence type="ECO:0000256" key="1">
    <source>
        <dbReference type="SAM" id="MobiDB-lite"/>
    </source>
</evidence>
<comment type="caution">
    <text evidence="2">The sequence shown here is derived from an EMBL/GenBank/DDBJ whole genome shotgun (WGS) entry which is preliminary data.</text>
</comment>
<proteinExistence type="predicted"/>
<dbReference type="Proteomes" id="UP001341840">
    <property type="component" value="Unassembled WGS sequence"/>
</dbReference>
<feature type="compositionally biased region" description="Basic and acidic residues" evidence="1">
    <location>
        <begin position="136"/>
        <end position="155"/>
    </location>
</feature>
<feature type="region of interest" description="Disordered" evidence="1">
    <location>
        <begin position="70"/>
        <end position="163"/>
    </location>
</feature>
<evidence type="ECO:0000313" key="2">
    <source>
        <dbReference type="EMBL" id="MED6187832.1"/>
    </source>
</evidence>
<organism evidence="2 3">
    <name type="scientific">Stylosanthes scabra</name>
    <dbReference type="NCBI Taxonomy" id="79078"/>
    <lineage>
        <taxon>Eukaryota</taxon>
        <taxon>Viridiplantae</taxon>
        <taxon>Streptophyta</taxon>
        <taxon>Embryophyta</taxon>
        <taxon>Tracheophyta</taxon>
        <taxon>Spermatophyta</taxon>
        <taxon>Magnoliopsida</taxon>
        <taxon>eudicotyledons</taxon>
        <taxon>Gunneridae</taxon>
        <taxon>Pentapetalae</taxon>
        <taxon>rosids</taxon>
        <taxon>fabids</taxon>
        <taxon>Fabales</taxon>
        <taxon>Fabaceae</taxon>
        <taxon>Papilionoideae</taxon>
        <taxon>50 kb inversion clade</taxon>
        <taxon>dalbergioids sensu lato</taxon>
        <taxon>Dalbergieae</taxon>
        <taxon>Pterocarpus clade</taxon>
        <taxon>Stylosanthes</taxon>
    </lineage>
</organism>
<accession>A0ABU6WPK9</accession>
<evidence type="ECO:0000313" key="3">
    <source>
        <dbReference type="Proteomes" id="UP001341840"/>
    </source>
</evidence>
<gene>
    <name evidence="2" type="ORF">PIB30_080257</name>
</gene>
<keyword evidence="3" id="KW-1185">Reference proteome</keyword>
<reference evidence="2 3" key="1">
    <citation type="journal article" date="2023" name="Plants (Basel)">
        <title>Bridging the Gap: Combining Genomics and Transcriptomics Approaches to Understand Stylosanthes scabra, an Orphan Legume from the Brazilian Caatinga.</title>
        <authorList>
            <person name="Ferreira-Neto J.R.C."/>
            <person name="da Silva M.D."/>
            <person name="Binneck E."/>
            <person name="de Melo N.F."/>
            <person name="da Silva R.H."/>
            <person name="de Melo A.L.T.M."/>
            <person name="Pandolfi V."/>
            <person name="Bustamante F.O."/>
            <person name="Brasileiro-Vidal A.C."/>
            <person name="Benko-Iseppon A.M."/>
        </authorList>
    </citation>
    <scope>NUCLEOTIDE SEQUENCE [LARGE SCALE GENOMIC DNA]</scope>
    <source>
        <tissue evidence="2">Leaves</tissue>
    </source>
</reference>
<sequence>MVLSLSSFTMEAQLDHKFQFDGTGDEIHWNAVPNLNLIMEELRVTLEDSRTQSDSEATKILEFKLDLENREEKKTTVKEEDGTPSGRDTVYEGDDKFVEGRVDDDIGLEPTEARVNRPPPEPPDLNSLAVVLGEAASREEDRAHDSIFGEGDRRTSSGQKLLR</sequence>
<protein>
    <submittedName>
        <fullName evidence="2">Uncharacterized protein</fullName>
    </submittedName>
</protein>
<dbReference type="EMBL" id="JASCZI010182406">
    <property type="protein sequence ID" value="MED6187832.1"/>
    <property type="molecule type" value="Genomic_DNA"/>
</dbReference>
<feature type="compositionally biased region" description="Basic and acidic residues" evidence="1">
    <location>
        <begin position="89"/>
        <end position="104"/>
    </location>
</feature>